<dbReference type="InterPro" id="IPR001173">
    <property type="entry name" value="Glyco_trans_2-like"/>
</dbReference>
<name>A0A1F7YCD1_9BACT</name>
<evidence type="ECO:0000259" key="1">
    <source>
        <dbReference type="Pfam" id="PF00535"/>
    </source>
</evidence>
<dbReference type="Proteomes" id="UP000178851">
    <property type="component" value="Unassembled WGS sequence"/>
</dbReference>
<dbReference type="PANTHER" id="PTHR43630">
    <property type="entry name" value="POLY-BETA-1,6-N-ACETYL-D-GLUCOSAMINE SYNTHASE"/>
    <property type="match status" value="1"/>
</dbReference>
<dbReference type="SUPFAM" id="SSF53448">
    <property type="entry name" value="Nucleotide-diphospho-sugar transferases"/>
    <property type="match status" value="1"/>
</dbReference>
<dbReference type="InterPro" id="IPR029044">
    <property type="entry name" value="Nucleotide-diphossugar_trans"/>
</dbReference>
<dbReference type="PANTHER" id="PTHR43630:SF2">
    <property type="entry name" value="GLYCOSYLTRANSFERASE"/>
    <property type="match status" value="1"/>
</dbReference>
<accession>A0A1F7YCD1</accession>
<dbReference type="Gene3D" id="3.90.550.10">
    <property type="entry name" value="Spore Coat Polysaccharide Biosynthesis Protein SpsA, Chain A"/>
    <property type="match status" value="1"/>
</dbReference>
<protein>
    <recommendedName>
        <fullName evidence="1">Glycosyltransferase 2-like domain-containing protein</fullName>
    </recommendedName>
</protein>
<evidence type="ECO:0000313" key="3">
    <source>
        <dbReference type="Proteomes" id="UP000178851"/>
    </source>
</evidence>
<dbReference type="AlphaFoldDB" id="A0A1F7YCD1"/>
<organism evidence="2 3">
    <name type="scientific">Candidatus Woesebacteria bacterium RIFCSPHIGHO2_01_FULL_39_28</name>
    <dbReference type="NCBI Taxonomy" id="1802496"/>
    <lineage>
        <taxon>Bacteria</taxon>
        <taxon>Candidatus Woeseibacteriota</taxon>
    </lineage>
</organism>
<sequence>MNLSVVILTKNEEKNIENCIKSVSFADETVVIDDYSTDKTTEIARKLGVKVYSRSLENDFAEQRNYGLRRSQSQWVLFLDADERITPLLREEIVRSINNPTNQYGGLSLTRKDFFMGRELRYGETASIRLLRLAKKDTGEWRRKVHEYWDVRGKTGELRNPIYHYPHQSLKEFIAHINFYSDLHARANFEEGKKSNLIKIVLIPIIKFLDNYFFKLGLLDSLQGFVFAMTMSLHSFLAWSKLWLIQEKLK</sequence>
<reference evidence="2 3" key="1">
    <citation type="journal article" date="2016" name="Nat. Commun.">
        <title>Thousands of microbial genomes shed light on interconnected biogeochemical processes in an aquifer system.</title>
        <authorList>
            <person name="Anantharaman K."/>
            <person name="Brown C.T."/>
            <person name="Hug L.A."/>
            <person name="Sharon I."/>
            <person name="Castelle C.J."/>
            <person name="Probst A.J."/>
            <person name="Thomas B.C."/>
            <person name="Singh A."/>
            <person name="Wilkins M.J."/>
            <person name="Karaoz U."/>
            <person name="Brodie E.L."/>
            <person name="Williams K.H."/>
            <person name="Hubbard S.S."/>
            <person name="Banfield J.F."/>
        </authorList>
    </citation>
    <scope>NUCLEOTIDE SEQUENCE [LARGE SCALE GENOMIC DNA]</scope>
</reference>
<comment type="caution">
    <text evidence="2">The sequence shown here is derived from an EMBL/GenBank/DDBJ whole genome shotgun (WGS) entry which is preliminary data.</text>
</comment>
<evidence type="ECO:0000313" key="2">
    <source>
        <dbReference type="EMBL" id="OGM24952.1"/>
    </source>
</evidence>
<feature type="domain" description="Glycosyltransferase 2-like" evidence="1">
    <location>
        <begin position="4"/>
        <end position="104"/>
    </location>
</feature>
<dbReference type="Pfam" id="PF00535">
    <property type="entry name" value="Glycos_transf_2"/>
    <property type="match status" value="1"/>
</dbReference>
<gene>
    <name evidence="2" type="ORF">A2627_03150</name>
</gene>
<dbReference type="EMBL" id="MGGI01000025">
    <property type="protein sequence ID" value="OGM24952.1"/>
    <property type="molecule type" value="Genomic_DNA"/>
</dbReference>
<dbReference type="CDD" id="cd02511">
    <property type="entry name" value="Beta4Glucosyltransferase"/>
    <property type="match status" value="1"/>
</dbReference>
<proteinExistence type="predicted"/>